<proteinExistence type="predicted"/>
<comment type="caution">
    <text evidence="1">The sequence shown here is derived from an EMBL/GenBank/DDBJ whole genome shotgun (WGS) entry which is preliminary data.</text>
</comment>
<sequence>MLVPSGFRLLSALVICGLLGYLTQARPVLPRIALAPLGTLPTPKAEEKTLTSESGTSDFHALSSKWLNPPTKLDKRLMRPYPPGHDNFGLEYYLRKNVSQVYEESIQDAIRRAADTGGKPALEEEPGDYRKTKDRWIHPGFEWRHISHEAIFKRIQKVAEFEKSSKKSGISAKGNAGKDEKRWFDQNFVWVKVLLTPKGAMFIPANTTDARRRLIRNSAVRLLRSRGDLPLLVGGNTGDIYGELLTKEIKTGWESQFVHEQE</sequence>
<dbReference type="OrthoDB" id="10500231at2759"/>
<keyword evidence="2" id="KW-1185">Reference proteome</keyword>
<evidence type="ECO:0000313" key="2">
    <source>
        <dbReference type="Proteomes" id="UP000736672"/>
    </source>
</evidence>
<organism evidence="1 2">
    <name type="scientific">Fusarium solani</name>
    <name type="common">Filamentous fungus</name>
    <dbReference type="NCBI Taxonomy" id="169388"/>
    <lineage>
        <taxon>Eukaryota</taxon>
        <taxon>Fungi</taxon>
        <taxon>Dikarya</taxon>
        <taxon>Ascomycota</taxon>
        <taxon>Pezizomycotina</taxon>
        <taxon>Sordariomycetes</taxon>
        <taxon>Hypocreomycetidae</taxon>
        <taxon>Hypocreales</taxon>
        <taxon>Nectriaceae</taxon>
        <taxon>Fusarium</taxon>
        <taxon>Fusarium solani species complex</taxon>
    </lineage>
</organism>
<evidence type="ECO:0000313" key="1">
    <source>
        <dbReference type="EMBL" id="KAH7231564.1"/>
    </source>
</evidence>
<protein>
    <submittedName>
        <fullName evidence="1">Uncharacterized protein</fullName>
    </submittedName>
</protein>
<dbReference type="AlphaFoldDB" id="A0A9P9G543"/>
<dbReference type="EMBL" id="JAGTJS010000032">
    <property type="protein sequence ID" value="KAH7231564.1"/>
    <property type="molecule type" value="Genomic_DNA"/>
</dbReference>
<reference evidence="1" key="1">
    <citation type="journal article" date="2021" name="Nat. Commun.">
        <title>Genetic determinants of endophytism in the Arabidopsis root mycobiome.</title>
        <authorList>
            <person name="Mesny F."/>
            <person name="Miyauchi S."/>
            <person name="Thiergart T."/>
            <person name="Pickel B."/>
            <person name="Atanasova L."/>
            <person name="Karlsson M."/>
            <person name="Huettel B."/>
            <person name="Barry K.W."/>
            <person name="Haridas S."/>
            <person name="Chen C."/>
            <person name="Bauer D."/>
            <person name="Andreopoulos W."/>
            <person name="Pangilinan J."/>
            <person name="LaButti K."/>
            <person name="Riley R."/>
            <person name="Lipzen A."/>
            <person name="Clum A."/>
            <person name="Drula E."/>
            <person name="Henrissat B."/>
            <person name="Kohler A."/>
            <person name="Grigoriev I.V."/>
            <person name="Martin F.M."/>
            <person name="Hacquard S."/>
        </authorList>
    </citation>
    <scope>NUCLEOTIDE SEQUENCE</scope>
    <source>
        <strain evidence="1">FSSC 5 MPI-SDFR-AT-0091</strain>
    </source>
</reference>
<dbReference type="Proteomes" id="UP000736672">
    <property type="component" value="Unassembled WGS sequence"/>
</dbReference>
<name>A0A9P9G543_FUSSL</name>
<gene>
    <name evidence="1" type="ORF">B0J15DRAFT_517993</name>
</gene>
<accession>A0A9P9G543</accession>